<feature type="signal peptide" evidence="1">
    <location>
        <begin position="1"/>
        <end position="20"/>
    </location>
</feature>
<dbReference type="EMBL" id="DS885556">
    <property type="protein sequence ID" value="EEC15231.1"/>
    <property type="molecule type" value="Genomic_DNA"/>
</dbReference>
<dbReference type="CDD" id="cd00037">
    <property type="entry name" value="CLECT"/>
    <property type="match status" value="1"/>
</dbReference>
<dbReference type="SMR" id="B7Q8Q9"/>
<keyword evidence="5" id="KW-1185">Reference proteome</keyword>
<dbReference type="PANTHER" id="PTHR22801">
    <property type="entry name" value="LITHOSTATHINE"/>
    <property type="match status" value="1"/>
</dbReference>
<dbReference type="VEuPathDB" id="VectorBase:ISCI010467"/>
<dbReference type="VEuPathDB" id="VectorBase:ISCW010467"/>
<dbReference type="EnsemblMetazoa" id="ISCW010467-RA">
    <property type="protein sequence ID" value="ISCW010467-PA"/>
    <property type="gene ID" value="ISCW010467"/>
</dbReference>
<dbReference type="SUPFAM" id="SSF56436">
    <property type="entry name" value="C-type lectin-like"/>
    <property type="match status" value="1"/>
</dbReference>
<evidence type="ECO:0000313" key="3">
    <source>
        <dbReference type="EMBL" id="EEC15231.1"/>
    </source>
</evidence>
<feature type="domain" description="C-type lectin" evidence="2">
    <location>
        <begin position="194"/>
        <end position="313"/>
    </location>
</feature>
<organism>
    <name type="scientific">Ixodes scapularis</name>
    <name type="common">Black-legged tick</name>
    <name type="synonym">Deer tick</name>
    <dbReference type="NCBI Taxonomy" id="6945"/>
    <lineage>
        <taxon>Eukaryota</taxon>
        <taxon>Metazoa</taxon>
        <taxon>Ecdysozoa</taxon>
        <taxon>Arthropoda</taxon>
        <taxon>Chelicerata</taxon>
        <taxon>Arachnida</taxon>
        <taxon>Acari</taxon>
        <taxon>Parasitiformes</taxon>
        <taxon>Ixodida</taxon>
        <taxon>Ixodoidea</taxon>
        <taxon>Ixodidae</taxon>
        <taxon>Ixodinae</taxon>
        <taxon>Ixodes</taxon>
    </lineage>
</organism>
<name>B7Q8Q9_IXOSC</name>
<keyword evidence="3" id="KW-0430">Lectin</keyword>
<dbReference type="Pfam" id="PF00024">
    <property type="entry name" value="PAN_1"/>
    <property type="match status" value="1"/>
</dbReference>
<dbReference type="GO" id="GO:0030246">
    <property type="term" value="F:carbohydrate binding"/>
    <property type="evidence" value="ECO:0007669"/>
    <property type="project" value="UniProtKB-KW"/>
</dbReference>
<proteinExistence type="predicted"/>
<dbReference type="PaxDb" id="6945-B7Q8Q9"/>
<dbReference type="VEuPathDB" id="VectorBase:ISCP_028013"/>
<dbReference type="PANTHER" id="PTHR22801:SF63">
    <property type="entry name" value="C-TYPE LECTIN DOMAIN-CONTAINING PROTEIN"/>
    <property type="match status" value="1"/>
</dbReference>
<dbReference type="STRING" id="6945.B7Q8Q9"/>
<reference evidence="4" key="2">
    <citation type="submission" date="2020-05" db="UniProtKB">
        <authorList>
            <consortium name="EnsemblMetazoa"/>
        </authorList>
    </citation>
    <scope>IDENTIFICATION</scope>
    <source>
        <strain evidence="4">wikel</strain>
    </source>
</reference>
<dbReference type="SMART" id="SM00034">
    <property type="entry name" value="CLECT"/>
    <property type="match status" value="1"/>
</dbReference>
<dbReference type="InterPro" id="IPR050801">
    <property type="entry name" value="Ca-Dep_Lectins_ImmuneDev"/>
</dbReference>
<dbReference type="InterPro" id="IPR016186">
    <property type="entry name" value="C-type_lectin-like/link_sf"/>
</dbReference>
<reference evidence="3 5" key="1">
    <citation type="submission" date="2008-03" db="EMBL/GenBank/DDBJ databases">
        <title>Annotation of Ixodes scapularis.</title>
        <authorList>
            <consortium name="Ixodes scapularis Genome Project Consortium"/>
            <person name="Caler E."/>
            <person name="Hannick L.I."/>
            <person name="Bidwell S."/>
            <person name="Joardar V."/>
            <person name="Thiagarajan M."/>
            <person name="Amedeo P."/>
            <person name="Galinsky K.J."/>
            <person name="Schobel S."/>
            <person name="Inman J."/>
            <person name="Hostetler J."/>
            <person name="Miller J."/>
            <person name="Hammond M."/>
            <person name="Megy K."/>
            <person name="Lawson D."/>
            <person name="Kodira C."/>
            <person name="Sutton G."/>
            <person name="Meyer J."/>
            <person name="Hill C.A."/>
            <person name="Birren B."/>
            <person name="Nene V."/>
            <person name="Collins F."/>
            <person name="Alarcon-Chaidez F."/>
            <person name="Wikel S."/>
            <person name="Strausberg R."/>
        </authorList>
    </citation>
    <scope>NUCLEOTIDE SEQUENCE [LARGE SCALE GENOMIC DNA]</scope>
    <source>
        <strain evidence="5">Wikel</strain>
        <strain evidence="3">Wikel colony</strain>
    </source>
</reference>
<dbReference type="InterPro" id="IPR016187">
    <property type="entry name" value="CTDL_fold"/>
</dbReference>
<keyword evidence="1" id="KW-0732">Signal</keyword>
<evidence type="ECO:0000313" key="4">
    <source>
        <dbReference type="EnsemblMetazoa" id="ISCW010467-PA"/>
    </source>
</evidence>
<dbReference type="SUPFAM" id="SSF57414">
    <property type="entry name" value="Hairpin loop containing domain-like"/>
    <property type="match status" value="1"/>
</dbReference>
<dbReference type="AlphaFoldDB" id="B7Q8Q9"/>
<dbReference type="OrthoDB" id="7357196at2759"/>
<evidence type="ECO:0000259" key="2">
    <source>
        <dbReference type="PROSITE" id="PS50041"/>
    </source>
</evidence>
<dbReference type="EMBL" id="ABJB010920450">
    <property type="status" value="NOT_ANNOTATED_CDS"/>
    <property type="molecule type" value="Genomic_DNA"/>
</dbReference>
<sequence>MAVVWIVLGFLCQGLEVSLGQEPSPRVLTLRRATSEFRRHQALTPEAPFRIDGVSWCLAACLRTDTCRAFNYGAHLCQLLDQDLCSESGRKLVPSPTLSYYDLMDNAMDERSGPLWSTPFCSEDGFCSPRCEPLLYLPRLNELCDRDFECHMRTGPLAVCRRRLCKCTPGYYIEGNATCEQLPAEGYSLFAGSTEGSYFKLSTGDANFTVAAEECAKDGATLAYVADGDTNRFLRELMRRSKVRAAYIGLTDEVQEGAWVWVANGQRLKTTQFWRPGAPDNRDDAEHCAQLSNEIDFGWDDVQCGVEGRFFCQLPHPN</sequence>
<dbReference type="Pfam" id="PF00059">
    <property type="entry name" value="Lectin_C"/>
    <property type="match status" value="1"/>
</dbReference>
<protein>
    <submittedName>
        <fullName evidence="3 4">C-type lectin, putative</fullName>
    </submittedName>
</protein>
<dbReference type="InterPro" id="IPR001304">
    <property type="entry name" value="C-type_lectin-like"/>
</dbReference>
<evidence type="ECO:0000256" key="1">
    <source>
        <dbReference type="SAM" id="SignalP"/>
    </source>
</evidence>
<dbReference type="PROSITE" id="PS50041">
    <property type="entry name" value="C_TYPE_LECTIN_2"/>
    <property type="match status" value="1"/>
</dbReference>
<evidence type="ECO:0000313" key="5">
    <source>
        <dbReference type="Proteomes" id="UP000001555"/>
    </source>
</evidence>
<gene>
    <name evidence="3" type="ORF">IscW_ISCW010467</name>
</gene>
<dbReference type="InParanoid" id="B7Q8Q9"/>
<feature type="chain" id="PRO_5010826762" evidence="1">
    <location>
        <begin position="21"/>
        <end position="318"/>
    </location>
</feature>
<dbReference type="Proteomes" id="UP000001555">
    <property type="component" value="Unassembled WGS sequence"/>
</dbReference>
<dbReference type="Gene3D" id="3.10.100.10">
    <property type="entry name" value="Mannose-Binding Protein A, subunit A"/>
    <property type="match status" value="1"/>
</dbReference>
<dbReference type="HOGENOM" id="CLU_875180_0_0_1"/>
<dbReference type="InterPro" id="IPR003609">
    <property type="entry name" value="Pan_app"/>
</dbReference>
<accession>B7Q8Q9</accession>